<protein>
    <recommendedName>
        <fullName evidence="2">Inner membrane protein YgaP-like transmembrane domain-containing protein</fullName>
    </recommendedName>
</protein>
<keyword evidence="1" id="KW-1133">Transmembrane helix</keyword>
<feature type="transmembrane region" description="Helical" evidence="1">
    <location>
        <begin position="34"/>
        <end position="55"/>
    </location>
</feature>
<dbReference type="Proteomes" id="UP000077255">
    <property type="component" value="Chromosome"/>
</dbReference>
<evidence type="ECO:0000256" key="1">
    <source>
        <dbReference type="SAM" id="Phobius"/>
    </source>
</evidence>
<dbReference type="KEGG" id="dtx:ATSB10_14860"/>
<proteinExistence type="predicted"/>
<dbReference type="EMBL" id="CP014841">
    <property type="protein sequence ID" value="AND68940.1"/>
    <property type="molecule type" value="Genomic_DNA"/>
</dbReference>
<feature type="domain" description="Inner membrane protein YgaP-like transmembrane" evidence="2">
    <location>
        <begin position="3"/>
        <end position="61"/>
    </location>
</feature>
<keyword evidence="1" id="KW-0472">Membrane</keyword>
<dbReference type="InterPro" id="IPR021309">
    <property type="entry name" value="YgaP-like_TM"/>
</dbReference>
<organism evidence="3 4">
    <name type="scientific">Dyella thiooxydans</name>
    <dbReference type="NCBI Taxonomy" id="445710"/>
    <lineage>
        <taxon>Bacteria</taxon>
        <taxon>Pseudomonadati</taxon>
        <taxon>Pseudomonadota</taxon>
        <taxon>Gammaproteobacteria</taxon>
        <taxon>Lysobacterales</taxon>
        <taxon>Rhodanobacteraceae</taxon>
        <taxon>Dyella</taxon>
    </lineage>
</organism>
<name>A0A160N011_9GAMM</name>
<dbReference type="Pfam" id="PF11127">
    <property type="entry name" value="YgaP-like_TM"/>
    <property type="match status" value="1"/>
</dbReference>
<reference evidence="3 4" key="1">
    <citation type="submission" date="2016-02" db="EMBL/GenBank/DDBJ databases">
        <title>Complete genome sequencing and analysis of ATSB10, Dyella thiooxydans isolated from rhizosphere soil of sunflower (Helianthus annuus L.).</title>
        <authorList>
            <person name="Lee Y."/>
            <person name="Hwangbo K."/>
            <person name="Chung H."/>
            <person name="Yoo J."/>
            <person name="Kim K.Y."/>
            <person name="Sa T.M."/>
            <person name="Um Y."/>
            <person name="Madhaiyan M."/>
        </authorList>
    </citation>
    <scope>NUCLEOTIDE SEQUENCE [LARGE SCALE GENOMIC DNA]</scope>
    <source>
        <strain evidence="3 4">ATSB10</strain>
    </source>
</reference>
<evidence type="ECO:0000259" key="2">
    <source>
        <dbReference type="Pfam" id="PF11127"/>
    </source>
</evidence>
<keyword evidence="1" id="KW-0812">Transmembrane</keyword>
<evidence type="ECO:0000313" key="3">
    <source>
        <dbReference type="EMBL" id="AND68940.1"/>
    </source>
</evidence>
<sequence>MRMKSNVGSVDKWLRIAVGLLLIVWAVAGGPVWAWIGVVPLATGLFNFCPLYSLIGVNTCKR</sequence>
<evidence type="ECO:0000313" key="4">
    <source>
        <dbReference type="Proteomes" id="UP000077255"/>
    </source>
</evidence>
<dbReference type="AlphaFoldDB" id="A0A160N011"/>
<dbReference type="PATRIC" id="fig|445710.3.peg.1480"/>
<gene>
    <name evidence="3" type="ORF">ATSB10_14860</name>
</gene>
<feature type="transmembrane region" description="Helical" evidence="1">
    <location>
        <begin position="12"/>
        <end position="28"/>
    </location>
</feature>
<keyword evidence="4" id="KW-1185">Reference proteome</keyword>
<accession>A0A160N011</accession>